<dbReference type="Pfam" id="PF02931">
    <property type="entry name" value="Neur_chan_LBD"/>
    <property type="match status" value="1"/>
</dbReference>
<dbReference type="SUPFAM" id="SSF63712">
    <property type="entry name" value="Nicotinic receptor ligand binding domain-like"/>
    <property type="match status" value="1"/>
</dbReference>
<evidence type="ECO:0000313" key="2">
    <source>
        <dbReference type="EMBL" id="GFR01305.1"/>
    </source>
</evidence>
<dbReference type="InterPro" id="IPR006202">
    <property type="entry name" value="Neur_chan_lig-bd"/>
</dbReference>
<keyword evidence="3" id="KW-1185">Reference proteome</keyword>
<dbReference type="AlphaFoldDB" id="A0A8X6IAT7"/>
<accession>A0A8X6IAT7</accession>
<protein>
    <recommendedName>
        <fullName evidence="1">Neurotransmitter-gated ion-channel ligand-binding domain-containing protein</fullName>
    </recommendedName>
</protein>
<proteinExistence type="predicted"/>
<sequence>MNFFMSHEYLSYSLEDQECLDMLPPDYKKYEAPKQKGEPITVSFHLSITNIDEIDEGNMDFNLHGYLRATWKDERLFLNGSEIRNIECAEYIWTPSLRFRTVEKKETFDLRENLIYISENLTIYAQK</sequence>
<dbReference type="Proteomes" id="UP000887116">
    <property type="component" value="Unassembled WGS sequence"/>
</dbReference>
<dbReference type="GO" id="GO:0005230">
    <property type="term" value="F:extracellular ligand-gated monoatomic ion channel activity"/>
    <property type="evidence" value="ECO:0007669"/>
    <property type="project" value="InterPro"/>
</dbReference>
<feature type="domain" description="Neurotransmitter-gated ion-channel ligand-binding" evidence="1">
    <location>
        <begin position="18"/>
        <end position="117"/>
    </location>
</feature>
<dbReference type="InterPro" id="IPR036734">
    <property type="entry name" value="Neur_chan_lig-bd_sf"/>
</dbReference>
<dbReference type="GO" id="GO:0016020">
    <property type="term" value="C:membrane"/>
    <property type="evidence" value="ECO:0007669"/>
    <property type="project" value="InterPro"/>
</dbReference>
<dbReference type="EMBL" id="BMAO01015357">
    <property type="protein sequence ID" value="GFR01305.1"/>
    <property type="molecule type" value="Genomic_DNA"/>
</dbReference>
<name>A0A8X6IAT7_TRICU</name>
<dbReference type="Gene3D" id="2.70.170.10">
    <property type="entry name" value="Neurotransmitter-gated ion-channel ligand-binding domain"/>
    <property type="match status" value="1"/>
</dbReference>
<evidence type="ECO:0000313" key="3">
    <source>
        <dbReference type="Proteomes" id="UP000887116"/>
    </source>
</evidence>
<evidence type="ECO:0000259" key="1">
    <source>
        <dbReference type="Pfam" id="PF02931"/>
    </source>
</evidence>
<reference evidence="2" key="1">
    <citation type="submission" date="2020-07" db="EMBL/GenBank/DDBJ databases">
        <title>Multicomponent nature underlies the extraordinary mechanical properties of spider dragline silk.</title>
        <authorList>
            <person name="Kono N."/>
            <person name="Nakamura H."/>
            <person name="Mori M."/>
            <person name="Yoshida Y."/>
            <person name="Ohtoshi R."/>
            <person name="Malay A.D."/>
            <person name="Moran D.A.P."/>
            <person name="Tomita M."/>
            <person name="Numata K."/>
            <person name="Arakawa K."/>
        </authorList>
    </citation>
    <scope>NUCLEOTIDE SEQUENCE</scope>
</reference>
<gene>
    <name evidence="2" type="ORF">TNCT_276641</name>
</gene>
<comment type="caution">
    <text evidence="2">The sequence shown here is derived from an EMBL/GenBank/DDBJ whole genome shotgun (WGS) entry which is preliminary data.</text>
</comment>
<organism evidence="2 3">
    <name type="scientific">Trichonephila clavata</name>
    <name type="common">Joro spider</name>
    <name type="synonym">Nephila clavata</name>
    <dbReference type="NCBI Taxonomy" id="2740835"/>
    <lineage>
        <taxon>Eukaryota</taxon>
        <taxon>Metazoa</taxon>
        <taxon>Ecdysozoa</taxon>
        <taxon>Arthropoda</taxon>
        <taxon>Chelicerata</taxon>
        <taxon>Arachnida</taxon>
        <taxon>Araneae</taxon>
        <taxon>Araneomorphae</taxon>
        <taxon>Entelegynae</taxon>
        <taxon>Araneoidea</taxon>
        <taxon>Nephilidae</taxon>
        <taxon>Trichonephila</taxon>
    </lineage>
</organism>